<keyword evidence="2" id="KW-1185">Reference proteome</keyword>
<gene>
    <name evidence="1" type="ORF">Patl1_13824</name>
</gene>
<reference evidence="2" key="1">
    <citation type="journal article" date="2023" name="G3 (Bethesda)">
        <title>Genome assembly and association tests identify interacting loci associated with vigor, precocity, and sex in interspecific pistachio rootstocks.</title>
        <authorList>
            <person name="Palmer W."/>
            <person name="Jacygrad E."/>
            <person name="Sagayaradj S."/>
            <person name="Cavanaugh K."/>
            <person name="Han R."/>
            <person name="Bertier L."/>
            <person name="Beede B."/>
            <person name="Kafkas S."/>
            <person name="Golino D."/>
            <person name="Preece J."/>
            <person name="Michelmore R."/>
        </authorList>
    </citation>
    <scope>NUCLEOTIDE SEQUENCE [LARGE SCALE GENOMIC DNA]</scope>
</reference>
<name>A0ACC1AWX0_9ROSI</name>
<proteinExistence type="predicted"/>
<organism evidence="1 2">
    <name type="scientific">Pistacia atlantica</name>
    <dbReference type="NCBI Taxonomy" id="434234"/>
    <lineage>
        <taxon>Eukaryota</taxon>
        <taxon>Viridiplantae</taxon>
        <taxon>Streptophyta</taxon>
        <taxon>Embryophyta</taxon>
        <taxon>Tracheophyta</taxon>
        <taxon>Spermatophyta</taxon>
        <taxon>Magnoliopsida</taxon>
        <taxon>eudicotyledons</taxon>
        <taxon>Gunneridae</taxon>
        <taxon>Pentapetalae</taxon>
        <taxon>rosids</taxon>
        <taxon>malvids</taxon>
        <taxon>Sapindales</taxon>
        <taxon>Anacardiaceae</taxon>
        <taxon>Pistacia</taxon>
    </lineage>
</organism>
<protein>
    <submittedName>
        <fullName evidence="1">Uncharacterized protein</fullName>
    </submittedName>
</protein>
<comment type="caution">
    <text evidence="1">The sequence shown here is derived from an EMBL/GenBank/DDBJ whole genome shotgun (WGS) entry which is preliminary data.</text>
</comment>
<accession>A0ACC1AWX0</accession>
<dbReference type="EMBL" id="CM047904">
    <property type="protein sequence ID" value="KAJ0091156.1"/>
    <property type="molecule type" value="Genomic_DNA"/>
</dbReference>
<evidence type="ECO:0000313" key="2">
    <source>
        <dbReference type="Proteomes" id="UP001164250"/>
    </source>
</evidence>
<sequence>MVAISISQESAEAPAHVPAVHVSPGQHYSWAQAAAPHNLNMRWLIVLESSG</sequence>
<evidence type="ECO:0000313" key="1">
    <source>
        <dbReference type="EMBL" id="KAJ0091156.1"/>
    </source>
</evidence>
<dbReference type="Proteomes" id="UP001164250">
    <property type="component" value="Chromosome 8"/>
</dbReference>